<protein>
    <submittedName>
        <fullName evidence="1">Uncharacterized protein</fullName>
    </submittedName>
</protein>
<gene>
    <name evidence="1" type="ORF">AXE65_04750</name>
</gene>
<evidence type="ECO:0000313" key="2">
    <source>
        <dbReference type="Proteomes" id="UP000072660"/>
    </source>
</evidence>
<dbReference type="EMBL" id="LSZO01000176">
    <property type="protein sequence ID" value="KXU36802.1"/>
    <property type="molecule type" value="Genomic_DNA"/>
</dbReference>
<accession>A0A139SQJ0</accession>
<evidence type="ECO:0000313" key="1">
    <source>
        <dbReference type="EMBL" id="KXU36802.1"/>
    </source>
</evidence>
<organism evidence="1 2">
    <name type="scientific">Ventosimonas gracilis</name>
    <dbReference type="NCBI Taxonomy" id="1680762"/>
    <lineage>
        <taxon>Bacteria</taxon>
        <taxon>Pseudomonadati</taxon>
        <taxon>Pseudomonadota</taxon>
        <taxon>Gammaproteobacteria</taxon>
        <taxon>Pseudomonadales</taxon>
        <taxon>Ventosimonadaceae</taxon>
        <taxon>Ventosimonas</taxon>
    </lineage>
</organism>
<keyword evidence="2" id="KW-1185">Reference proteome</keyword>
<proteinExistence type="predicted"/>
<dbReference type="AlphaFoldDB" id="A0A139SQJ0"/>
<sequence>MICLVLVHSQIFRLVITPDAGRFAAPIHDLLKGTDNALGGKREVHLDAQRLAVEIALDVAQVQKASPETPGTIHAVELLNEKILLLIALGFSGDFFLSTRISMQHSDFR</sequence>
<reference evidence="1 2" key="1">
    <citation type="submission" date="2016-02" db="EMBL/GenBank/DDBJ databases">
        <authorList>
            <person name="Wen L."/>
            <person name="He K."/>
            <person name="Yang H."/>
        </authorList>
    </citation>
    <scope>NUCLEOTIDE SEQUENCE [LARGE SCALE GENOMIC DNA]</scope>
    <source>
        <strain evidence="1 2">CV58</strain>
    </source>
</reference>
<comment type="caution">
    <text evidence="1">The sequence shown here is derived from an EMBL/GenBank/DDBJ whole genome shotgun (WGS) entry which is preliminary data.</text>
</comment>
<name>A0A139SQJ0_9GAMM</name>
<dbReference type="Proteomes" id="UP000072660">
    <property type="component" value="Unassembled WGS sequence"/>
</dbReference>